<feature type="transmembrane region" description="Helical" evidence="8">
    <location>
        <begin position="153"/>
        <end position="175"/>
    </location>
</feature>
<dbReference type="RefSeq" id="WP_087143012.1">
    <property type="nucleotide sequence ID" value="NZ_FUKI01000093.1"/>
</dbReference>
<sequence>MLPEKWLRPSLTLTQLLIAAALFLALFDNQAFFQAVFKVADQSSLTGIGFKCALVIALIALFTALLSVFANKYLFKPVVVVILIVASVISFFMDSYKVIVDTSMIQNMFETDTKETLELISIKLLVHLVFWGLLPALLVYRTNILYRPFLKELSSRLIVFILAVAVLAGAVFSNYKELSFVDRNNKHLRYLINPNHAVYALIKYLKRSAHPKIINVEALGLDAKQTASWQTRGKKSVLILVVGETARAQNFSLNGYSQLTNPELSKENIINYPNTTSCGTATAASVPCMFSQFNRQDYDEAKAEKSENLLDVLKHAGISVFWRDNNSGCKGVCNRIPTEAMESLKIPDVCNSEECYDEVLLHGLQAMIDKLPNDSVIVMHQKGSHGPAYYKRYPAKFKLFAPECATNQVQDCPQQQIVNAYDNTIAYTDHFLSQVIHFLQHNSVNYHTAMLYMSDHGESLGENGIYLHGLPYMLAPDEQKHIPFILWLSDGYAAKFGINTACLKQNSTEQYSHDNLFHSVLGLLAINTHTYNKNYDIFYRCRK</sequence>
<evidence type="ECO:0000256" key="6">
    <source>
        <dbReference type="ARBA" id="ARBA00022989"/>
    </source>
</evidence>
<evidence type="ECO:0000259" key="10">
    <source>
        <dbReference type="Pfam" id="PF08019"/>
    </source>
</evidence>
<dbReference type="NCBIfam" id="NF028537">
    <property type="entry name" value="P_eth_NH2_trans"/>
    <property type="match status" value="1"/>
</dbReference>
<dbReference type="InterPro" id="IPR017850">
    <property type="entry name" value="Alkaline_phosphatase_core_sf"/>
</dbReference>
<dbReference type="Pfam" id="PF00884">
    <property type="entry name" value="Sulfatase"/>
    <property type="match status" value="1"/>
</dbReference>
<dbReference type="AlphaFoldDB" id="A0A1R4H5W8"/>
<dbReference type="InterPro" id="IPR000917">
    <property type="entry name" value="Sulfatase_N"/>
</dbReference>
<evidence type="ECO:0000259" key="9">
    <source>
        <dbReference type="Pfam" id="PF00884"/>
    </source>
</evidence>
<feature type="transmembrane region" description="Helical" evidence="8">
    <location>
        <begin position="48"/>
        <end position="70"/>
    </location>
</feature>
<dbReference type="GO" id="GO:0016776">
    <property type="term" value="F:phosphotransferase activity, phosphate group as acceptor"/>
    <property type="evidence" value="ECO:0007669"/>
    <property type="project" value="TreeGrafter"/>
</dbReference>
<comment type="subcellular location">
    <subcellularLocation>
        <location evidence="1">Cell inner membrane</location>
        <topology evidence="1">Multi-pass membrane protein</topology>
    </subcellularLocation>
</comment>
<proteinExistence type="predicted"/>
<keyword evidence="4 11" id="KW-0808">Transferase</keyword>
<dbReference type="InterPro" id="IPR058130">
    <property type="entry name" value="PEA_transf_C"/>
</dbReference>
<dbReference type="EMBL" id="FUKI01000093">
    <property type="protein sequence ID" value="SJM91567.1"/>
    <property type="molecule type" value="Genomic_DNA"/>
</dbReference>
<dbReference type="Proteomes" id="UP000195667">
    <property type="component" value="Unassembled WGS sequence"/>
</dbReference>
<name>A0A1R4H5W8_9GAMM</name>
<gene>
    <name evidence="11" type="primary">eptA</name>
    <name evidence="11" type="ORF">CRENPOLYSF1_20028</name>
</gene>
<organism evidence="11 12">
    <name type="scientific">Crenothrix polyspora</name>
    <dbReference type="NCBI Taxonomy" id="360316"/>
    <lineage>
        <taxon>Bacteria</taxon>
        <taxon>Pseudomonadati</taxon>
        <taxon>Pseudomonadota</taxon>
        <taxon>Gammaproteobacteria</taxon>
        <taxon>Methylococcales</taxon>
        <taxon>Crenotrichaceae</taxon>
        <taxon>Crenothrix</taxon>
    </lineage>
</organism>
<dbReference type="Pfam" id="PF08019">
    <property type="entry name" value="EptA_B_N"/>
    <property type="match status" value="1"/>
</dbReference>
<evidence type="ECO:0000313" key="12">
    <source>
        <dbReference type="Proteomes" id="UP000195667"/>
    </source>
</evidence>
<dbReference type="PANTHER" id="PTHR30443:SF0">
    <property type="entry name" value="PHOSPHOETHANOLAMINE TRANSFERASE EPTA"/>
    <property type="match status" value="1"/>
</dbReference>
<feature type="transmembrane region" description="Helical" evidence="8">
    <location>
        <begin position="119"/>
        <end position="141"/>
    </location>
</feature>
<dbReference type="CDD" id="cd16017">
    <property type="entry name" value="LptA"/>
    <property type="match status" value="1"/>
</dbReference>
<keyword evidence="7 8" id="KW-0472">Membrane</keyword>
<dbReference type="SUPFAM" id="SSF53649">
    <property type="entry name" value="Alkaline phosphatase-like"/>
    <property type="match status" value="1"/>
</dbReference>
<keyword evidence="5 8" id="KW-0812">Transmembrane</keyword>
<keyword evidence="3" id="KW-0997">Cell inner membrane</keyword>
<dbReference type="EC" id="2.7.-.-" evidence="11"/>
<accession>A0A1R4H5W8</accession>
<evidence type="ECO:0000256" key="4">
    <source>
        <dbReference type="ARBA" id="ARBA00022679"/>
    </source>
</evidence>
<evidence type="ECO:0000256" key="7">
    <source>
        <dbReference type="ARBA" id="ARBA00023136"/>
    </source>
</evidence>
<keyword evidence="2" id="KW-1003">Cell membrane</keyword>
<dbReference type="InterPro" id="IPR040423">
    <property type="entry name" value="PEA_transferase"/>
</dbReference>
<dbReference type="OrthoDB" id="9786870at2"/>
<evidence type="ECO:0000256" key="8">
    <source>
        <dbReference type="SAM" id="Phobius"/>
    </source>
</evidence>
<feature type="transmembrane region" description="Helical" evidence="8">
    <location>
        <begin position="77"/>
        <end position="99"/>
    </location>
</feature>
<keyword evidence="12" id="KW-1185">Reference proteome</keyword>
<dbReference type="GO" id="GO:0005886">
    <property type="term" value="C:plasma membrane"/>
    <property type="evidence" value="ECO:0007669"/>
    <property type="project" value="UniProtKB-SubCell"/>
</dbReference>
<evidence type="ECO:0000256" key="3">
    <source>
        <dbReference type="ARBA" id="ARBA00022519"/>
    </source>
</evidence>
<dbReference type="Gene3D" id="3.40.720.10">
    <property type="entry name" value="Alkaline Phosphatase, subunit A"/>
    <property type="match status" value="1"/>
</dbReference>
<dbReference type="PANTHER" id="PTHR30443">
    <property type="entry name" value="INNER MEMBRANE PROTEIN"/>
    <property type="match status" value="1"/>
</dbReference>
<keyword evidence="6 8" id="KW-1133">Transmembrane helix</keyword>
<evidence type="ECO:0000313" key="11">
    <source>
        <dbReference type="EMBL" id="SJM91567.1"/>
    </source>
</evidence>
<evidence type="ECO:0000256" key="1">
    <source>
        <dbReference type="ARBA" id="ARBA00004429"/>
    </source>
</evidence>
<protein>
    <submittedName>
        <fullName evidence="11">Phosphoethanolamine transferase EptA</fullName>
        <ecNumber evidence="11">2.7.-.-</ecNumber>
    </submittedName>
</protein>
<reference evidence="12" key="1">
    <citation type="submission" date="2017-02" db="EMBL/GenBank/DDBJ databases">
        <authorList>
            <person name="Daims H."/>
        </authorList>
    </citation>
    <scope>NUCLEOTIDE SEQUENCE [LARGE SCALE GENOMIC DNA]</scope>
</reference>
<feature type="domain" description="Phosphoethanolamine transferase N-terminal" evidence="10">
    <location>
        <begin position="58"/>
        <end position="208"/>
    </location>
</feature>
<dbReference type="GO" id="GO:0009244">
    <property type="term" value="P:lipopolysaccharide core region biosynthetic process"/>
    <property type="evidence" value="ECO:0007669"/>
    <property type="project" value="TreeGrafter"/>
</dbReference>
<evidence type="ECO:0000256" key="2">
    <source>
        <dbReference type="ARBA" id="ARBA00022475"/>
    </source>
</evidence>
<feature type="domain" description="Sulfatase N-terminal" evidence="9">
    <location>
        <begin position="238"/>
        <end position="524"/>
    </location>
</feature>
<dbReference type="InterPro" id="IPR012549">
    <property type="entry name" value="EptA-like_N"/>
</dbReference>
<evidence type="ECO:0000256" key="5">
    <source>
        <dbReference type="ARBA" id="ARBA00022692"/>
    </source>
</evidence>